<dbReference type="Gene3D" id="3.90.1150.10">
    <property type="entry name" value="Aspartate Aminotransferase, domain 1"/>
    <property type="match status" value="1"/>
</dbReference>
<evidence type="ECO:0000256" key="9">
    <source>
        <dbReference type="NCBIfam" id="TIGR00858"/>
    </source>
</evidence>
<evidence type="ECO:0000256" key="7">
    <source>
        <dbReference type="ARBA" id="ARBA00022898"/>
    </source>
</evidence>
<evidence type="ECO:0000256" key="3">
    <source>
        <dbReference type="ARBA" id="ARBA00011738"/>
    </source>
</evidence>
<dbReference type="InterPro" id="IPR015424">
    <property type="entry name" value="PyrdxlP-dep_Trfase"/>
</dbReference>
<name>A0ABY1NCR7_9BACT</name>
<dbReference type="InterPro" id="IPR050087">
    <property type="entry name" value="AON_synthase_class-II"/>
</dbReference>
<evidence type="ECO:0000256" key="1">
    <source>
        <dbReference type="ARBA" id="ARBA00001933"/>
    </source>
</evidence>
<dbReference type="EC" id="2.3.1.47" evidence="4 9"/>
<dbReference type="PANTHER" id="PTHR13693">
    <property type="entry name" value="CLASS II AMINOTRANSFERASE/8-AMINO-7-OXONONANOATE SYNTHASE"/>
    <property type="match status" value="1"/>
</dbReference>
<comment type="cofactor">
    <cofactor evidence="1">
        <name>pyridoxal 5'-phosphate</name>
        <dbReference type="ChEBI" id="CHEBI:597326"/>
    </cofactor>
</comment>
<evidence type="ECO:0000313" key="12">
    <source>
        <dbReference type="Proteomes" id="UP001157911"/>
    </source>
</evidence>
<dbReference type="InterPro" id="IPR004839">
    <property type="entry name" value="Aminotransferase_I/II_large"/>
</dbReference>
<proteinExistence type="predicted"/>
<reference evidence="11 12" key="1">
    <citation type="submission" date="2017-05" db="EMBL/GenBank/DDBJ databases">
        <authorList>
            <person name="Varghese N."/>
            <person name="Submissions S."/>
        </authorList>
    </citation>
    <scope>NUCLEOTIDE SEQUENCE [LARGE SCALE GENOMIC DNA]</scope>
    <source>
        <strain evidence="11 12">DSM 15522</strain>
    </source>
</reference>
<gene>
    <name evidence="11" type="ORF">SAMN06265339_0322</name>
</gene>
<accession>A0ABY1NCR7</accession>
<dbReference type="CDD" id="cd06454">
    <property type="entry name" value="KBL_like"/>
    <property type="match status" value="1"/>
</dbReference>
<comment type="pathway">
    <text evidence="2">Cofactor biosynthesis; biotin biosynthesis.</text>
</comment>
<dbReference type="RefSeq" id="WP_283399829.1">
    <property type="nucleotide sequence ID" value="NZ_FXUB01000001.1"/>
</dbReference>
<dbReference type="InterPro" id="IPR004723">
    <property type="entry name" value="AONS_Archaea/Proteobacteria"/>
</dbReference>
<evidence type="ECO:0000259" key="10">
    <source>
        <dbReference type="Pfam" id="PF00155"/>
    </source>
</evidence>
<comment type="caution">
    <text evidence="11">The sequence shown here is derived from an EMBL/GenBank/DDBJ whole genome shotgun (WGS) entry which is preliminary data.</text>
</comment>
<evidence type="ECO:0000256" key="6">
    <source>
        <dbReference type="ARBA" id="ARBA00022756"/>
    </source>
</evidence>
<dbReference type="NCBIfam" id="TIGR00858">
    <property type="entry name" value="bioF"/>
    <property type="match status" value="1"/>
</dbReference>
<evidence type="ECO:0000256" key="5">
    <source>
        <dbReference type="ARBA" id="ARBA00022679"/>
    </source>
</evidence>
<keyword evidence="5" id="KW-0808">Transferase</keyword>
<dbReference type="EMBL" id="FXUB01000001">
    <property type="protein sequence ID" value="SMP05795.1"/>
    <property type="molecule type" value="Genomic_DNA"/>
</dbReference>
<keyword evidence="7" id="KW-0663">Pyridoxal phosphate</keyword>
<organism evidence="11 12">
    <name type="scientific">Desulfurobacterium pacificum</name>
    <dbReference type="NCBI Taxonomy" id="240166"/>
    <lineage>
        <taxon>Bacteria</taxon>
        <taxon>Pseudomonadati</taxon>
        <taxon>Aquificota</taxon>
        <taxon>Aquificia</taxon>
        <taxon>Desulfurobacteriales</taxon>
        <taxon>Desulfurobacteriaceae</taxon>
        <taxon>Desulfurobacterium</taxon>
    </lineage>
</organism>
<keyword evidence="12" id="KW-1185">Reference proteome</keyword>
<feature type="domain" description="Aminotransferase class I/classII large" evidence="10">
    <location>
        <begin position="38"/>
        <end position="360"/>
    </location>
</feature>
<evidence type="ECO:0000256" key="2">
    <source>
        <dbReference type="ARBA" id="ARBA00004746"/>
    </source>
</evidence>
<evidence type="ECO:0000256" key="4">
    <source>
        <dbReference type="ARBA" id="ARBA00013187"/>
    </source>
</evidence>
<dbReference type="InterPro" id="IPR015421">
    <property type="entry name" value="PyrdxlP-dep_Trfase_major"/>
</dbReference>
<protein>
    <recommendedName>
        <fullName evidence="4 9">8-amino-7-oxononanoate synthase</fullName>
        <ecNumber evidence="4 9">2.3.1.47</ecNumber>
    </recommendedName>
</protein>
<sequence length="362" mass="40526">MKWIEKELNQLKEKNLYRSLRTLSSPQGKEITINGRRLINFSSNDYLGLAKEFCQECGKWGSGSGASRLVCGNFEIHEKLENKLAELKKTESALLFPSGYMANVGVISTLAGEGDVVFSDELNHASIIDGCRLSKAKVTVYPHKDVDTLEYLLSKERKNYRRSLIVTDSVFSMDGDVAPLDKLFKLKNEYDSILIVDDAHATGVVGWSSFELFSLTPDETTVIIGTCGKALGTLGAFVCGSTLLKEYLINKCRTFIYTTALPPSIVCQTLKNLKEVPERMKKLQSNIEFFRNLTGINSQSAIFPLIVKDEKSALILSHHLYENGFFVPAIRPPTVKKSRLRISITSEHTKEEMEQLIKAIKL</sequence>
<evidence type="ECO:0000313" key="11">
    <source>
        <dbReference type="EMBL" id="SMP05795.1"/>
    </source>
</evidence>
<dbReference type="Gene3D" id="3.40.640.10">
    <property type="entry name" value="Type I PLP-dependent aspartate aminotransferase-like (Major domain)"/>
    <property type="match status" value="1"/>
</dbReference>
<dbReference type="SUPFAM" id="SSF53383">
    <property type="entry name" value="PLP-dependent transferases"/>
    <property type="match status" value="1"/>
</dbReference>
<keyword evidence="6" id="KW-0093">Biotin biosynthesis</keyword>
<dbReference type="InterPro" id="IPR015422">
    <property type="entry name" value="PyrdxlP-dep_Trfase_small"/>
</dbReference>
<comment type="catalytic activity">
    <reaction evidence="8">
        <text>6-carboxyhexanoyl-[ACP] + L-alanine + H(+) = (8S)-8-amino-7-oxononanoate + holo-[ACP] + CO2</text>
        <dbReference type="Rhea" id="RHEA:42288"/>
        <dbReference type="Rhea" id="RHEA-COMP:9685"/>
        <dbReference type="Rhea" id="RHEA-COMP:9955"/>
        <dbReference type="ChEBI" id="CHEBI:15378"/>
        <dbReference type="ChEBI" id="CHEBI:16526"/>
        <dbReference type="ChEBI" id="CHEBI:57972"/>
        <dbReference type="ChEBI" id="CHEBI:64479"/>
        <dbReference type="ChEBI" id="CHEBI:78846"/>
        <dbReference type="ChEBI" id="CHEBI:149468"/>
        <dbReference type="EC" id="2.3.1.47"/>
    </reaction>
</comment>
<dbReference type="Pfam" id="PF00155">
    <property type="entry name" value="Aminotran_1_2"/>
    <property type="match status" value="1"/>
</dbReference>
<evidence type="ECO:0000256" key="8">
    <source>
        <dbReference type="ARBA" id="ARBA00047715"/>
    </source>
</evidence>
<dbReference type="Proteomes" id="UP001157911">
    <property type="component" value="Unassembled WGS sequence"/>
</dbReference>
<comment type="subunit">
    <text evidence="3">Homodimer.</text>
</comment>